<evidence type="ECO:0000256" key="3">
    <source>
        <dbReference type="ARBA" id="ARBA00022833"/>
    </source>
</evidence>
<evidence type="ECO:0000256" key="1">
    <source>
        <dbReference type="ARBA" id="ARBA00022723"/>
    </source>
</evidence>
<dbReference type="InterPro" id="IPR001781">
    <property type="entry name" value="Znf_LIM"/>
</dbReference>
<dbReference type="PROSITE" id="PS00478">
    <property type="entry name" value="LIM_DOMAIN_1"/>
    <property type="match status" value="1"/>
</dbReference>
<dbReference type="GO" id="GO:0046872">
    <property type="term" value="F:metal ion binding"/>
    <property type="evidence" value="ECO:0007669"/>
    <property type="project" value="UniProtKB-KW"/>
</dbReference>
<gene>
    <name evidence="7" type="ORF">U9M48_004171</name>
</gene>
<evidence type="ECO:0000259" key="6">
    <source>
        <dbReference type="PROSITE" id="PS50023"/>
    </source>
</evidence>
<keyword evidence="8" id="KW-1185">Reference proteome</keyword>
<organism evidence="7 8">
    <name type="scientific">Paspalum notatum var. saurae</name>
    <dbReference type="NCBI Taxonomy" id="547442"/>
    <lineage>
        <taxon>Eukaryota</taxon>
        <taxon>Viridiplantae</taxon>
        <taxon>Streptophyta</taxon>
        <taxon>Embryophyta</taxon>
        <taxon>Tracheophyta</taxon>
        <taxon>Spermatophyta</taxon>
        <taxon>Magnoliopsida</taxon>
        <taxon>Liliopsida</taxon>
        <taxon>Poales</taxon>
        <taxon>Poaceae</taxon>
        <taxon>PACMAD clade</taxon>
        <taxon>Panicoideae</taxon>
        <taxon>Andropogonodae</taxon>
        <taxon>Paspaleae</taxon>
        <taxon>Paspalinae</taxon>
        <taxon>Paspalum</taxon>
    </lineage>
</organism>
<evidence type="ECO:0000313" key="7">
    <source>
        <dbReference type="EMBL" id="WVZ53197.1"/>
    </source>
</evidence>
<proteinExistence type="predicted"/>
<feature type="domain" description="LIM zinc-binding" evidence="6">
    <location>
        <begin position="9"/>
        <end position="71"/>
    </location>
</feature>
<dbReference type="PROSITE" id="PS50023">
    <property type="entry name" value="LIM_DOMAIN_2"/>
    <property type="match status" value="1"/>
</dbReference>
<evidence type="ECO:0000256" key="2">
    <source>
        <dbReference type="ARBA" id="ARBA00022737"/>
    </source>
</evidence>
<protein>
    <recommendedName>
        <fullName evidence="6">LIM zinc-binding domain-containing protein</fullName>
    </recommendedName>
</protein>
<dbReference type="SMART" id="SM00132">
    <property type="entry name" value="LIM"/>
    <property type="match status" value="1"/>
</dbReference>
<evidence type="ECO:0000313" key="8">
    <source>
        <dbReference type="Proteomes" id="UP001341281"/>
    </source>
</evidence>
<dbReference type="AlphaFoldDB" id="A0AAQ3PUH1"/>
<dbReference type="CDD" id="cd09396">
    <property type="entry name" value="LIM_DA1"/>
    <property type="match status" value="1"/>
</dbReference>
<keyword evidence="1 5" id="KW-0479">Metal-binding</keyword>
<evidence type="ECO:0000256" key="5">
    <source>
        <dbReference type="PROSITE-ProRule" id="PRU00125"/>
    </source>
</evidence>
<dbReference type="Gene3D" id="2.10.110.10">
    <property type="entry name" value="Cysteine Rich Protein"/>
    <property type="match status" value="1"/>
</dbReference>
<name>A0AAQ3PUH1_PASNO</name>
<dbReference type="PANTHER" id="PTHR24209:SF7">
    <property type="entry name" value="PROTEIN DA1-RELATED 2"/>
    <property type="match status" value="1"/>
</dbReference>
<dbReference type="GO" id="GO:0043130">
    <property type="term" value="F:ubiquitin binding"/>
    <property type="evidence" value="ECO:0007669"/>
    <property type="project" value="TreeGrafter"/>
</dbReference>
<dbReference type="Proteomes" id="UP001341281">
    <property type="component" value="Chromosome 01"/>
</dbReference>
<evidence type="ECO:0000256" key="4">
    <source>
        <dbReference type="ARBA" id="ARBA00023038"/>
    </source>
</evidence>
<dbReference type="EMBL" id="CP144745">
    <property type="protein sequence ID" value="WVZ53197.1"/>
    <property type="molecule type" value="Genomic_DNA"/>
</dbReference>
<dbReference type="PANTHER" id="PTHR24209">
    <property type="entry name" value="PROTEIN DA1-RELATED 2"/>
    <property type="match status" value="1"/>
</dbReference>
<dbReference type="FunFam" id="2.10.110.10:FF:000107">
    <property type="entry name" value="Protein DA1-related 2"/>
    <property type="match status" value="1"/>
</dbReference>
<dbReference type="InterPro" id="IPR045218">
    <property type="entry name" value="DA1-like"/>
</dbReference>
<keyword evidence="4 5" id="KW-0440">LIM domain</keyword>
<keyword evidence="3 5" id="KW-0862">Zinc</keyword>
<accession>A0AAQ3PUH1</accession>
<keyword evidence="2" id="KW-0677">Repeat</keyword>
<reference evidence="7 8" key="1">
    <citation type="submission" date="2024-02" db="EMBL/GenBank/DDBJ databases">
        <title>High-quality chromosome-scale genome assembly of Pensacola bahiagrass (Paspalum notatum Flugge var. saurae).</title>
        <authorList>
            <person name="Vega J.M."/>
            <person name="Podio M."/>
            <person name="Orjuela J."/>
            <person name="Siena L.A."/>
            <person name="Pessino S.C."/>
            <person name="Combes M.C."/>
            <person name="Mariac C."/>
            <person name="Albertini E."/>
            <person name="Pupilli F."/>
            <person name="Ortiz J.P.A."/>
            <person name="Leblanc O."/>
        </authorList>
    </citation>
    <scope>NUCLEOTIDE SEQUENCE [LARGE SCALE GENOMIC DNA]</scope>
    <source>
        <strain evidence="7">R1</strain>
        <tissue evidence="7">Leaf</tissue>
    </source>
</reference>
<dbReference type="Pfam" id="PF00412">
    <property type="entry name" value="LIM"/>
    <property type="match status" value="1"/>
</dbReference>
<sequence length="219" mass="25535">MPLDQVGPRVCGACKLDIGHGHGHYFSCMGIYWHPQCFRCSSCKHSIRETEFTLLGTEPYHKLWYKELHHSKCDVCLQFVSIDMVCCRKKFTAFVFLQIPTNRSGLTEYRAHPFWGQKYCPLHEQDRTSRCCSSKEHKVCHWETATACAWNAWDLLSWTPVNASPCTILSDYYEGMNMKLDQQIPMLLGERLMKPWMERAKVHTTCVKQGAYVCRRSRL</sequence>